<proteinExistence type="predicted"/>
<sequence length="73" mass="8677">MILNPNYRTCEICGKHRAKGNHNKCSRILQKQRNNAEQALILENQRKHEEYISVRKASLNKFRRKPFIRISKG</sequence>
<evidence type="ECO:0000313" key="2">
    <source>
        <dbReference type="Proteomes" id="UP000828350"/>
    </source>
</evidence>
<dbReference type="EMBL" id="MZ358387">
    <property type="protein sequence ID" value="UEN68814.1"/>
    <property type="molecule type" value="Genomic_DNA"/>
</dbReference>
<evidence type="ECO:0000313" key="1">
    <source>
        <dbReference type="EMBL" id="UEN68814.1"/>
    </source>
</evidence>
<reference evidence="1" key="1">
    <citation type="submission" date="2021-06" db="EMBL/GenBank/DDBJ databases">
        <authorList>
            <person name="Tinney K.R."/>
            <person name="Subramanian S."/>
            <person name="Parent K.N."/>
        </authorList>
    </citation>
    <scope>NUCLEOTIDE SEQUENCE</scope>
</reference>
<gene>
    <name evidence="1" type="ORF">Moo19_gp18</name>
</gene>
<dbReference type="Proteomes" id="UP000828350">
    <property type="component" value="Segment"/>
</dbReference>
<protein>
    <submittedName>
        <fullName evidence="1">Uncharacterized protein</fullName>
    </submittedName>
</protein>
<accession>A0AAE8YHD0</accession>
<name>A0AAE8YHD0_9CAUD</name>
<organism evidence="1 2">
    <name type="scientific">Shigella virus Moo19</name>
    <dbReference type="NCBI Taxonomy" id="2886042"/>
    <lineage>
        <taxon>Viruses</taxon>
        <taxon>Duplodnaviria</taxon>
        <taxon>Heunggongvirae</taxon>
        <taxon>Uroviricota</taxon>
        <taxon>Caudoviricetes</taxon>
        <taxon>Schitoviridae</taxon>
        <taxon>Enquatrovirinae</taxon>
        <taxon>Moovirus</taxon>
        <taxon>Moovirus moo</taxon>
    </lineage>
</organism>
<keyword evidence="2" id="KW-1185">Reference proteome</keyword>